<evidence type="ECO:0000256" key="1">
    <source>
        <dbReference type="SAM" id="Phobius"/>
    </source>
</evidence>
<name>K3X7E8_GLOUD</name>
<evidence type="ECO:0008006" key="4">
    <source>
        <dbReference type="Google" id="ProtNLM"/>
    </source>
</evidence>
<keyword evidence="1" id="KW-1133">Transmembrane helix</keyword>
<dbReference type="EnsemblProtists" id="PYU1_T013147">
    <property type="protein sequence ID" value="PYU1_T013147"/>
    <property type="gene ID" value="PYU1_G013120"/>
</dbReference>
<evidence type="ECO:0000313" key="3">
    <source>
        <dbReference type="Proteomes" id="UP000019132"/>
    </source>
</evidence>
<protein>
    <recommendedName>
        <fullName evidence="4">Transmembrane protein</fullName>
    </recommendedName>
</protein>
<reference evidence="3" key="1">
    <citation type="journal article" date="2010" name="Genome Biol.">
        <title>Genome sequence of the necrotrophic plant pathogen Pythium ultimum reveals original pathogenicity mechanisms and effector repertoire.</title>
        <authorList>
            <person name="Levesque C.A."/>
            <person name="Brouwer H."/>
            <person name="Cano L."/>
            <person name="Hamilton J.P."/>
            <person name="Holt C."/>
            <person name="Huitema E."/>
            <person name="Raffaele S."/>
            <person name="Robideau G.P."/>
            <person name="Thines M."/>
            <person name="Win J."/>
            <person name="Zerillo M.M."/>
            <person name="Beakes G.W."/>
            <person name="Boore J.L."/>
            <person name="Busam D."/>
            <person name="Dumas B."/>
            <person name="Ferriera S."/>
            <person name="Fuerstenberg S.I."/>
            <person name="Gachon C.M."/>
            <person name="Gaulin E."/>
            <person name="Govers F."/>
            <person name="Grenville-Briggs L."/>
            <person name="Horner N."/>
            <person name="Hostetler J."/>
            <person name="Jiang R.H."/>
            <person name="Johnson J."/>
            <person name="Krajaejun T."/>
            <person name="Lin H."/>
            <person name="Meijer H.J."/>
            <person name="Moore B."/>
            <person name="Morris P."/>
            <person name="Phuntmart V."/>
            <person name="Puiu D."/>
            <person name="Shetty J."/>
            <person name="Stajich J.E."/>
            <person name="Tripathy S."/>
            <person name="Wawra S."/>
            <person name="van West P."/>
            <person name="Whitty B.R."/>
            <person name="Coutinho P.M."/>
            <person name="Henrissat B."/>
            <person name="Martin F."/>
            <person name="Thomas P.D."/>
            <person name="Tyler B.M."/>
            <person name="De Vries R.P."/>
            <person name="Kamoun S."/>
            <person name="Yandell M."/>
            <person name="Tisserat N."/>
            <person name="Buell C.R."/>
        </authorList>
    </citation>
    <scope>NUCLEOTIDE SEQUENCE</scope>
    <source>
        <strain evidence="3">DAOM:BR144</strain>
    </source>
</reference>
<dbReference type="InParanoid" id="K3X7E8"/>
<dbReference type="EMBL" id="GL376577">
    <property type="status" value="NOT_ANNOTATED_CDS"/>
    <property type="molecule type" value="Genomic_DNA"/>
</dbReference>
<accession>K3X7E8</accession>
<dbReference type="VEuPathDB" id="FungiDB:PYU1_G013120"/>
<dbReference type="eggNOG" id="ENOG502RZFK">
    <property type="taxonomic scope" value="Eukaryota"/>
</dbReference>
<keyword evidence="3" id="KW-1185">Reference proteome</keyword>
<keyword evidence="1" id="KW-0812">Transmembrane</keyword>
<dbReference type="Proteomes" id="UP000019132">
    <property type="component" value="Unassembled WGS sequence"/>
</dbReference>
<evidence type="ECO:0000313" key="2">
    <source>
        <dbReference type="EnsemblProtists" id="PYU1_T013147"/>
    </source>
</evidence>
<feature type="transmembrane region" description="Helical" evidence="1">
    <location>
        <begin position="79"/>
        <end position="99"/>
    </location>
</feature>
<reference evidence="3" key="2">
    <citation type="submission" date="2010-04" db="EMBL/GenBank/DDBJ databases">
        <authorList>
            <person name="Buell R."/>
            <person name="Hamilton J."/>
            <person name="Hostetler J."/>
        </authorList>
    </citation>
    <scope>NUCLEOTIDE SEQUENCE [LARGE SCALE GENOMIC DNA]</scope>
    <source>
        <strain evidence="3">DAOM:BR144</strain>
    </source>
</reference>
<organism evidence="2 3">
    <name type="scientific">Globisporangium ultimum (strain ATCC 200006 / CBS 805.95 / DAOM BR144)</name>
    <name type="common">Pythium ultimum</name>
    <dbReference type="NCBI Taxonomy" id="431595"/>
    <lineage>
        <taxon>Eukaryota</taxon>
        <taxon>Sar</taxon>
        <taxon>Stramenopiles</taxon>
        <taxon>Oomycota</taxon>
        <taxon>Peronosporomycetes</taxon>
        <taxon>Pythiales</taxon>
        <taxon>Pythiaceae</taxon>
        <taxon>Globisporangium</taxon>
    </lineage>
</organism>
<dbReference type="AlphaFoldDB" id="K3X7E8"/>
<proteinExistence type="predicted"/>
<keyword evidence="1" id="KW-0472">Membrane</keyword>
<dbReference type="OMA" id="VSEWAIV"/>
<sequence length="175" mass="19685">MADLERADQFSFLYENREPCNTIALLQLGVTVVSFAFTYTVWWAGLFGVIVAAMGYYGSVQPVIQSKVSFIQFYYFGNCFMLLLQGFSAVVLLILVGEWEDYDVWAWIVLLVGSMAFALLIYITYTAIERSHAYRAELMRNPPPAENIYGASSSGHVYTSMSNSTYKAPAEIKTI</sequence>
<feature type="transmembrane region" description="Helical" evidence="1">
    <location>
        <begin position="105"/>
        <end position="125"/>
    </location>
</feature>
<dbReference type="STRING" id="431595.K3X7E8"/>
<dbReference type="HOGENOM" id="CLU_142555_0_0_1"/>
<reference evidence="2" key="3">
    <citation type="submission" date="2015-02" db="UniProtKB">
        <authorList>
            <consortium name="EnsemblProtists"/>
        </authorList>
    </citation>
    <scope>IDENTIFICATION</scope>
    <source>
        <strain evidence="2">DAOM BR144</strain>
    </source>
</reference>
<feature type="transmembrane region" description="Helical" evidence="1">
    <location>
        <begin position="36"/>
        <end position="58"/>
    </location>
</feature>